<keyword evidence="2" id="KW-1185">Reference proteome</keyword>
<proteinExistence type="predicted"/>
<sequence>MRTLYRYVGDRTFSCSSRRPKREKIILICAALVMAGCSAGPYEPTQQVLQAYSTSKPDTTKVRVHRKPQISGSILDESCPLIVYVDEKEAAGLQKNQYADLYIPNGIHTLKVKFSCAITPLDKAMTIELDGTPQTFETALNSLHRYSLTRIK</sequence>
<organism evidence="1 2">
    <name type="scientific">Rouxiella chamberiensis</name>
    <dbReference type="NCBI Taxonomy" id="1513468"/>
    <lineage>
        <taxon>Bacteria</taxon>
        <taxon>Pseudomonadati</taxon>
        <taxon>Pseudomonadota</taxon>
        <taxon>Gammaproteobacteria</taxon>
        <taxon>Enterobacterales</taxon>
        <taxon>Yersiniaceae</taxon>
        <taxon>Rouxiella</taxon>
    </lineage>
</organism>
<evidence type="ECO:0000313" key="2">
    <source>
        <dbReference type="Proteomes" id="UP001164712"/>
    </source>
</evidence>
<protein>
    <recommendedName>
        <fullName evidence="3">Lipoprotein</fullName>
    </recommendedName>
</protein>
<dbReference type="RefSeq" id="WP_269128297.1">
    <property type="nucleotide sequence ID" value="NZ_CP114058.1"/>
</dbReference>
<reference evidence="1" key="1">
    <citation type="submission" date="2022-12" db="EMBL/GenBank/DDBJ databases">
        <title>Complete genome sequence of an Australian strain of Rouxiella badensis DAR84756 and resolution of the R. badensis DSM100043 and R. chamberiensis DSM28324 genomes.</title>
        <authorList>
            <person name="Paul S."/>
            <person name="Anderson P.J."/>
            <person name="Maynard G."/>
            <person name="Dyall-Smith M."/>
            <person name="Kudinha T."/>
        </authorList>
    </citation>
    <scope>NUCLEOTIDE SEQUENCE</scope>
    <source>
        <strain evidence="1">DSM 28324</strain>
    </source>
</reference>
<evidence type="ECO:0008006" key="3">
    <source>
        <dbReference type="Google" id="ProtNLM"/>
    </source>
</evidence>
<dbReference type="Proteomes" id="UP001164712">
    <property type="component" value="Chromosome"/>
</dbReference>
<gene>
    <name evidence="1" type="ORF">O1V66_10105</name>
</gene>
<dbReference type="EMBL" id="CP114058">
    <property type="protein sequence ID" value="WAT02822.1"/>
    <property type="molecule type" value="Genomic_DNA"/>
</dbReference>
<evidence type="ECO:0000313" key="1">
    <source>
        <dbReference type="EMBL" id="WAT02822.1"/>
    </source>
</evidence>
<name>A0ABY7HV21_9GAMM</name>
<accession>A0ABY7HV21</accession>